<proteinExistence type="inferred from homology"/>
<dbReference type="PANTHER" id="PTHR12832">
    <property type="entry name" value="TESTIS-SPECIFIC PROTEIN PBS13 T-COMPLEX 11"/>
    <property type="match status" value="1"/>
</dbReference>
<reference evidence="2 3" key="1">
    <citation type="submission" date="2018-04" db="EMBL/GenBank/DDBJ databases">
        <authorList>
            <person name="Zhang X."/>
            <person name="Yuan J."/>
            <person name="Li F."/>
            <person name="Xiang J."/>
        </authorList>
    </citation>
    <scope>NUCLEOTIDE SEQUENCE [LARGE SCALE GENOMIC DNA]</scope>
    <source>
        <tissue evidence="2">Muscle</tissue>
    </source>
</reference>
<accession>A0A3R7M0M7</accession>
<comment type="similarity">
    <text evidence="1">Belongs to the TCP11 family.</text>
</comment>
<dbReference type="EMBL" id="QCYY01002665">
    <property type="protein sequence ID" value="ROT68447.1"/>
    <property type="molecule type" value="Genomic_DNA"/>
</dbReference>
<evidence type="ECO:0000256" key="1">
    <source>
        <dbReference type="ARBA" id="ARBA00010954"/>
    </source>
</evidence>
<gene>
    <name evidence="2" type="ORF">C7M84_013409</name>
</gene>
<reference evidence="2 3" key="2">
    <citation type="submission" date="2019-01" db="EMBL/GenBank/DDBJ databases">
        <title>The decoding of complex shrimp genome reveals the adaptation for benthos swimmer, frequently molting mechanism and breeding impact on genome.</title>
        <authorList>
            <person name="Sun Y."/>
            <person name="Gao Y."/>
            <person name="Yu Y."/>
        </authorList>
    </citation>
    <scope>NUCLEOTIDE SEQUENCE [LARGE SCALE GENOMIC DNA]</scope>
    <source>
        <tissue evidence="2">Muscle</tissue>
    </source>
</reference>
<dbReference type="InterPro" id="IPR008862">
    <property type="entry name" value="Tcp11"/>
</dbReference>
<dbReference type="Pfam" id="PF05794">
    <property type="entry name" value="Tcp11"/>
    <property type="match status" value="1"/>
</dbReference>
<evidence type="ECO:0000313" key="2">
    <source>
        <dbReference type="EMBL" id="ROT68447.1"/>
    </source>
</evidence>
<dbReference type="Proteomes" id="UP000283509">
    <property type="component" value="Unassembled WGS sequence"/>
</dbReference>
<comment type="caution">
    <text evidence="2">The sequence shown here is derived from an EMBL/GenBank/DDBJ whole genome shotgun (WGS) entry which is preliminary data.</text>
</comment>
<protein>
    <submittedName>
        <fullName evidence="2">Putative T-complex protein 11-like protein 1 isoform X4</fullName>
    </submittedName>
</protein>
<keyword evidence="3" id="KW-1185">Reference proteome</keyword>
<organism evidence="2 3">
    <name type="scientific">Penaeus vannamei</name>
    <name type="common">Whiteleg shrimp</name>
    <name type="synonym">Litopenaeus vannamei</name>
    <dbReference type="NCBI Taxonomy" id="6689"/>
    <lineage>
        <taxon>Eukaryota</taxon>
        <taxon>Metazoa</taxon>
        <taxon>Ecdysozoa</taxon>
        <taxon>Arthropoda</taxon>
        <taxon>Crustacea</taxon>
        <taxon>Multicrustacea</taxon>
        <taxon>Malacostraca</taxon>
        <taxon>Eumalacostraca</taxon>
        <taxon>Eucarida</taxon>
        <taxon>Decapoda</taxon>
        <taxon>Dendrobranchiata</taxon>
        <taxon>Penaeoidea</taxon>
        <taxon>Penaeidae</taxon>
        <taxon>Penaeus</taxon>
    </lineage>
</organism>
<dbReference type="AlphaFoldDB" id="A0A3R7M0M7"/>
<name>A0A3R7M0M7_PENVA</name>
<sequence length="182" mass="21432">MFRMEVRDNLLDITLPHHTRLRQEISDTLDVDLIKQQAEHGVLDFSQYSQYVLSIMARLCAPVRDETIRNLMRETEIVTVFRGVMETLDLMRLDMANFTIQQIRPHIIAQSVTYEKKKFAEFLKTQNDGLELTRDWLINHVREDDIEGADELSMRGIVGSVISRAYLESCHGRMRNCYQRLW</sequence>
<evidence type="ECO:0000313" key="3">
    <source>
        <dbReference type="Proteomes" id="UP000283509"/>
    </source>
</evidence>
<dbReference type="STRING" id="6689.A0A3R7M0M7"/>
<dbReference type="GO" id="GO:0007165">
    <property type="term" value="P:signal transduction"/>
    <property type="evidence" value="ECO:0007669"/>
    <property type="project" value="TreeGrafter"/>
</dbReference>
<dbReference type="OrthoDB" id="276323at2759"/>
<dbReference type="PANTHER" id="PTHR12832:SF11">
    <property type="entry name" value="LD23868P"/>
    <property type="match status" value="1"/>
</dbReference>